<organism evidence="2 3">
    <name type="scientific">Streptomyces erythrochromogenes</name>
    <dbReference type="NCBI Taxonomy" id="285574"/>
    <lineage>
        <taxon>Bacteria</taxon>
        <taxon>Bacillati</taxon>
        <taxon>Actinomycetota</taxon>
        <taxon>Actinomycetes</taxon>
        <taxon>Kitasatosporales</taxon>
        <taxon>Streptomycetaceae</taxon>
        <taxon>Streptomyces</taxon>
    </lineage>
</organism>
<keyword evidence="1" id="KW-0812">Transmembrane</keyword>
<dbReference type="GeneID" id="95494505"/>
<dbReference type="Proteomes" id="UP001432312">
    <property type="component" value="Chromosome"/>
</dbReference>
<keyword evidence="1" id="KW-0472">Membrane</keyword>
<keyword evidence="3" id="KW-1185">Reference proteome</keyword>
<gene>
    <name evidence="2" type="ORF">OHA91_00675</name>
</gene>
<accession>A0ABZ1Q383</accession>
<evidence type="ECO:0000313" key="3">
    <source>
        <dbReference type="Proteomes" id="UP001432312"/>
    </source>
</evidence>
<dbReference type="RefSeq" id="WP_157854744.1">
    <property type="nucleotide sequence ID" value="NZ_CP108036.1"/>
</dbReference>
<reference evidence="2" key="1">
    <citation type="submission" date="2022-10" db="EMBL/GenBank/DDBJ databases">
        <title>The complete genomes of actinobacterial strains from the NBC collection.</title>
        <authorList>
            <person name="Joergensen T.S."/>
            <person name="Alvarez Arevalo M."/>
            <person name="Sterndorff E.B."/>
            <person name="Faurdal D."/>
            <person name="Vuksanovic O."/>
            <person name="Mourched A.-S."/>
            <person name="Charusanti P."/>
            <person name="Shaw S."/>
            <person name="Blin K."/>
            <person name="Weber T."/>
        </authorList>
    </citation>
    <scope>NUCLEOTIDE SEQUENCE</scope>
    <source>
        <strain evidence="2">NBC_00303</strain>
    </source>
</reference>
<name>A0ABZ1Q383_9ACTN</name>
<evidence type="ECO:0000256" key="1">
    <source>
        <dbReference type="SAM" id="Phobius"/>
    </source>
</evidence>
<evidence type="ECO:0000313" key="2">
    <source>
        <dbReference type="EMBL" id="WUN77142.1"/>
    </source>
</evidence>
<keyword evidence="1" id="KW-1133">Transmembrane helix</keyword>
<feature type="transmembrane region" description="Helical" evidence="1">
    <location>
        <begin position="75"/>
        <end position="93"/>
    </location>
</feature>
<proteinExistence type="predicted"/>
<sequence length="108" mass="11523">MGWFVTGPLLAVAGTVLGTALASQRWADCAHGMDAPTRTGFVMIMPFAWIGMTLLLGLFQTILVAVLPDQTEPEVKWVALFVAACVLTLLYSFGMGSPDMTPDGSCVR</sequence>
<feature type="transmembrane region" description="Helical" evidence="1">
    <location>
        <begin position="46"/>
        <end position="68"/>
    </location>
</feature>
<dbReference type="EMBL" id="CP108036">
    <property type="protein sequence ID" value="WUN77142.1"/>
    <property type="molecule type" value="Genomic_DNA"/>
</dbReference>
<protein>
    <submittedName>
        <fullName evidence="2">Uncharacterized protein</fullName>
    </submittedName>
</protein>